<feature type="domain" description="Secretion system C-terminal sorting" evidence="2">
    <location>
        <begin position="639"/>
        <end position="713"/>
    </location>
</feature>
<reference evidence="3 6" key="2">
    <citation type="submission" date="2016-11" db="EMBL/GenBank/DDBJ databases">
        <title>Genomic analysis of Caldithrix abyssi and proposal of a novel bacterial phylum Caldithrichaeota.</title>
        <authorList>
            <person name="Kublanov I."/>
            <person name="Sigalova O."/>
            <person name="Gavrilov S."/>
            <person name="Lebedinsky A."/>
            <person name="Ivanova N."/>
            <person name="Daum C."/>
            <person name="Reddy T."/>
            <person name="Klenk H.P."/>
            <person name="Goker M."/>
            <person name="Reva O."/>
            <person name="Miroshnichenko M."/>
            <person name="Kyprides N."/>
            <person name="Woyke T."/>
            <person name="Gelfand M."/>
        </authorList>
    </citation>
    <scope>NUCLEOTIDE SEQUENCE [LARGE SCALE GENOMIC DNA]</scope>
    <source>
        <strain evidence="3 6">LF13</strain>
    </source>
</reference>
<accession>H1XSB6</accession>
<dbReference type="Proteomes" id="UP000183868">
    <property type="component" value="Chromosome"/>
</dbReference>
<feature type="signal peptide" evidence="1">
    <location>
        <begin position="1"/>
        <end position="20"/>
    </location>
</feature>
<name>H1XSB6_CALAY</name>
<protein>
    <submittedName>
        <fullName evidence="3">Por secretion system C-terminal sorting domain-containing protein</fullName>
    </submittedName>
</protein>
<dbReference type="STRING" id="880073.Cabys_441"/>
<organism evidence="4 5">
    <name type="scientific">Caldithrix abyssi DSM 13497</name>
    <dbReference type="NCBI Taxonomy" id="880073"/>
    <lineage>
        <taxon>Bacteria</taxon>
        <taxon>Pseudomonadati</taxon>
        <taxon>Calditrichota</taxon>
        <taxon>Calditrichia</taxon>
        <taxon>Calditrichales</taxon>
        <taxon>Calditrichaceae</taxon>
        <taxon>Caldithrix</taxon>
    </lineage>
</organism>
<dbReference type="NCBIfam" id="TIGR04183">
    <property type="entry name" value="Por_Secre_tail"/>
    <property type="match status" value="1"/>
</dbReference>
<dbReference type="EMBL" id="CP018099">
    <property type="protein sequence ID" value="APF17192.1"/>
    <property type="molecule type" value="Genomic_DNA"/>
</dbReference>
<dbReference type="PaxDb" id="880073-Calab_1711"/>
<dbReference type="eggNOG" id="COG2911">
    <property type="taxonomic scope" value="Bacteria"/>
</dbReference>
<sequence precursor="true">MKRLLCAFFLITLMGQFSFATTYFKNWVNETESNTLTQGDFYAWEYDVSVPGGSALLKIIVDVNSNAVYDADDVVLIVFKQTDGEPGEGAPGDSGVVADGIIYTQLGPFGFAPGDYLFEVQDQNDQSTVVGTLHIAPRPNVTVWVKGTLSIEGVTPPDQRLANYMFEASEENDAFGILSGLTDENGDFIINLPDDAVGHNFKIGYMFESQISGYEPDSMSYHNVLIQAGENSGFNFNLFIPDAVVYGSVVDEAGQLIPVNGWGSIENLNTYAELDFSVINGSYQTAVPFGSGDSINVTFQLHFWSEELLPDYMMPVMWNNPAYTFTVSKGDSLQKNIEVLSTDTVIYVYGAIDGNPLPYEFEAWATDDQTGQAFARFNGQFLTTIPVRSGRSYFVSLTNTDYGELQPPAGYYLEGGNWREAWPGDTVRFNFLQTQGAISGAFHFDPGDPTDASLESSTVQAFTQTWDSWYEGVINWDSLKYRISVPSDTFNVRFRNWDWNYLAFPDLYEGVIVNNGEVQNLDFTLNYTHATIEVHLKNAHIQDISQYYQQISTQGVYPNVYVTEATLKSDTSFYFKVCEGQWNIPAPYVGNGYVPEEPQAQVTVTEDSSYYYVEFVYRLDTGIEERNITPKEFYVKPNYPNPFNPRTTIEFGLPQNEHVTVTIYNVNGQKISNLFTGHLPAGIHRIQWNAQNFASGIYFFQVKTEKRNVIKRMLLIK</sequence>
<feature type="chain" id="PRO_5010834609" evidence="1">
    <location>
        <begin position="21"/>
        <end position="717"/>
    </location>
</feature>
<gene>
    <name evidence="3" type="ORF">Cabys_441</name>
    <name evidence="4" type="ORF">Calab_1711</name>
</gene>
<keyword evidence="1" id="KW-0732">Signal</keyword>
<dbReference type="AlphaFoldDB" id="H1XSB6"/>
<dbReference type="EMBL" id="CM001402">
    <property type="protein sequence ID" value="EHO41328.1"/>
    <property type="molecule type" value="Genomic_DNA"/>
</dbReference>
<dbReference type="InterPro" id="IPR026444">
    <property type="entry name" value="Secre_tail"/>
</dbReference>
<dbReference type="InParanoid" id="H1XSB6"/>
<dbReference type="Pfam" id="PF18962">
    <property type="entry name" value="Por_Secre_tail"/>
    <property type="match status" value="1"/>
</dbReference>
<dbReference type="Proteomes" id="UP000004671">
    <property type="component" value="Chromosome"/>
</dbReference>
<dbReference type="Gene3D" id="2.60.40.4070">
    <property type="match status" value="1"/>
</dbReference>
<evidence type="ECO:0000259" key="2">
    <source>
        <dbReference type="Pfam" id="PF18962"/>
    </source>
</evidence>
<evidence type="ECO:0000313" key="4">
    <source>
        <dbReference type="EMBL" id="EHO41328.1"/>
    </source>
</evidence>
<evidence type="ECO:0000313" key="6">
    <source>
        <dbReference type="Proteomes" id="UP000183868"/>
    </source>
</evidence>
<proteinExistence type="predicted"/>
<dbReference type="RefSeq" id="WP_006928426.1">
    <property type="nucleotide sequence ID" value="NZ_CM001402.1"/>
</dbReference>
<dbReference type="KEGG" id="caby:Cabys_441"/>
<keyword evidence="5" id="KW-1185">Reference proteome</keyword>
<evidence type="ECO:0000313" key="3">
    <source>
        <dbReference type="EMBL" id="APF17192.1"/>
    </source>
</evidence>
<evidence type="ECO:0000256" key="1">
    <source>
        <dbReference type="SAM" id="SignalP"/>
    </source>
</evidence>
<evidence type="ECO:0000313" key="5">
    <source>
        <dbReference type="Proteomes" id="UP000004671"/>
    </source>
</evidence>
<dbReference type="HOGENOM" id="CLU_386711_0_0_0"/>
<reference evidence="4 5" key="1">
    <citation type="submission" date="2011-09" db="EMBL/GenBank/DDBJ databases">
        <title>The permanent draft genome of Caldithrix abyssi DSM 13497.</title>
        <authorList>
            <consortium name="US DOE Joint Genome Institute (JGI-PGF)"/>
            <person name="Lucas S."/>
            <person name="Han J."/>
            <person name="Lapidus A."/>
            <person name="Bruce D."/>
            <person name="Goodwin L."/>
            <person name="Pitluck S."/>
            <person name="Peters L."/>
            <person name="Kyrpides N."/>
            <person name="Mavromatis K."/>
            <person name="Ivanova N."/>
            <person name="Mikhailova N."/>
            <person name="Chertkov O."/>
            <person name="Detter J.C."/>
            <person name="Tapia R."/>
            <person name="Han C."/>
            <person name="Land M."/>
            <person name="Hauser L."/>
            <person name="Markowitz V."/>
            <person name="Cheng J.-F."/>
            <person name="Hugenholtz P."/>
            <person name="Woyke T."/>
            <person name="Wu D."/>
            <person name="Spring S."/>
            <person name="Brambilla E."/>
            <person name="Klenk H.-P."/>
            <person name="Eisen J.A."/>
        </authorList>
    </citation>
    <scope>NUCLEOTIDE SEQUENCE [LARGE SCALE GENOMIC DNA]</scope>
    <source>
        <strain evidence="4 5">DSM 13497</strain>
    </source>
</reference>